<proteinExistence type="predicted"/>
<dbReference type="PANTHER" id="PTHR34996:SF3">
    <property type="entry name" value="OS06G0327400 PROTEIN"/>
    <property type="match status" value="1"/>
</dbReference>
<dbReference type="Proteomes" id="UP001345219">
    <property type="component" value="Chromosome 13"/>
</dbReference>
<keyword evidence="3" id="KW-1185">Reference proteome</keyword>
<organism evidence="2 3">
    <name type="scientific">Trapa incisa</name>
    <dbReference type="NCBI Taxonomy" id="236973"/>
    <lineage>
        <taxon>Eukaryota</taxon>
        <taxon>Viridiplantae</taxon>
        <taxon>Streptophyta</taxon>
        <taxon>Embryophyta</taxon>
        <taxon>Tracheophyta</taxon>
        <taxon>Spermatophyta</taxon>
        <taxon>Magnoliopsida</taxon>
        <taxon>eudicotyledons</taxon>
        <taxon>Gunneridae</taxon>
        <taxon>Pentapetalae</taxon>
        <taxon>rosids</taxon>
        <taxon>malvids</taxon>
        <taxon>Myrtales</taxon>
        <taxon>Lythraceae</taxon>
        <taxon>Trapa</taxon>
    </lineage>
</organism>
<dbReference type="PANTHER" id="PTHR34996">
    <property type="entry name" value="OS06G0327400 PROTEIN"/>
    <property type="match status" value="1"/>
</dbReference>
<accession>A0AAN7LIY9</accession>
<name>A0AAN7LIY9_9MYRT</name>
<protein>
    <submittedName>
        <fullName evidence="2">Uncharacterized protein</fullName>
    </submittedName>
</protein>
<evidence type="ECO:0000313" key="3">
    <source>
        <dbReference type="Proteomes" id="UP001345219"/>
    </source>
</evidence>
<sequence length="150" mass="17496">MSDLGYSRCSSRRGFRLHPSKRLFRQRFVCLIRLLRRWSRPYRKVLQALRRGICRESRPAASVLRRSKRDIGLSSRKPLVKEMDYYVRSNSFYAEAIKDCLEFIKRNSASAEEGRLQLSDPEDDGIQPVTGHRPLHDEISSNTVLLSKID</sequence>
<reference evidence="2 3" key="1">
    <citation type="journal article" date="2023" name="Hortic Res">
        <title>Pangenome of water caltrop reveals structural variations and asymmetric subgenome divergence after allopolyploidization.</title>
        <authorList>
            <person name="Zhang X."/>
            <person name="Chen Y."/>
            <person name="Wang L."/>
            <person name="Yuan Y."/>
            <person name="Fang M."/>
            <person name="Shi L."/>
            <person name="Lu R."/>
            <person name="Comes H.P."/>
            <person name="Ma Y."/>
            <person name="Chen Y."/>
            <person name="Huang G."/>
            <person name="Zhou Y."/>
            <person name="Zheng Z."/>
            <person name="Qiu Y."/>
        </authorList>
    </citation>
    <scope>NUCLEOTIDE SEQUENCE [LARGE SCALE GENOMIC DNA]</scope>
    <source>
        <tissue evidence="2">Roots</tissue>
    </source>
</reference>
<dbReference type="AlphaFoldDB" id="A0AAN7LIY9"/>
<evidence type="ECO:0000256" key="1">
    <source>
        <dbReference type="SAM" id="MobiDB-lite"/>
    </source>
</evidence>
<comment type="caution">
    <text evidence="2">The sequence shown here is derived from an EMBL/GenBank/DDBJ whole genome shotgun (WGS) entry which is preliminary data.</text>
</comment>
<gene>
    <name evidence="2" type="ORF">SAY87_017058</name>
</gene>
<evidence type="ECO:0000313" key="2">
    <source>
        <dbReference type="EMBL" id="KAK4780952.1"/>
    </source>
</evidence>
<feature type="region of interest" description="Disordered" evidence="1">
    <location>
        <begin position="114"/>
        <end position="134"/>
    </location>
</feature>
<dbReference type="EMBL" id="JAXIOK010000001">
    <property type="protein sequence ID" value="KAK4780952.1"/>
    <property type="molecule type" value="Genomic_DNA"/>
</dbReference>